<dbReference type="InterPro" id="IPR000477">
    <property type="entry name" value="RT_dom"/>
</dbReference>
<dbReference type="InterPro" id="IPR052560">
    <property type="entry name" value="RdDP_mobile_element"/>
</dbReference>
<dbReference type="Gene3D" id="3.60.10.10">
    <property type="entry name" value="Endonuclease/exonuclease/phosphatase"/>
    <property type="match status" value="1"/>
</dbReference>
<gene>
    <name evidence="3" type="ORF">MGAL_10B003543</name>
</gene>
<keyword evidence="4" id="KW-1185">Reference proteome</keyword>
<dbReference type="Pfam" id="PF14529">
    <property type="entry name" value="Exo_endo_phos_2"/>
    <property type="match status" value="1"/>
</dbReference>
<dbReference type="Proteomes" id="UP000596742">
    <property type="component" value="Unassembled WGS sequence"/>
</dbReference>
<dbReference type="CDD" id="cd01650">
    <property type="entry name" value="RT_nLTR_like"/>
    <property type="match status" value="1"/>
</dbReference>
<dbReference type="PROSITE" id="PS50878">
    <property type="entry name" value="RT_POL"/>
    <property type="match status" value="1"/>
</dbReference>
<accession>A0A8B6EZG4</accession>
<feature type="chain" id="PRO_5032337597" description="Reverse transcriptase domain-containing protein" evidence="1">
    <location>
        <begin position="26"/>
        <end position="764"/>
    </location>
</feature>
<comment type="caution">
    <text evidence="3">The sequence shown here is derived from an EMBL/GenBank/DDBJ whole genome shotgun (WGS) entry which is preliminary data.</text>
</comment>
<organism evidence="3 4">
    <name type="scientific">Mytilus galloprovincialis</name>
    <name type="common">Mediterranean mussel</name>
    <dbReference type="NCBI Taxonomy" id="29158"/>
    <lineage>
        <taxon>Eukaryota</taxon>
        <taxon>Metazoa</taxon>
        <taxon>Spiralia</taxon>
        <taxon>Lophotrochozoa</taxon>
        <taxon>Mollusca</taxon>
        <taxon>Bivalvia</taxon>
        <taxon>Autobranchia</taxon>
        <taxon>Pteriomorphia</taxon>
        <taxon>Mytilida</taxon>
        <taxon>Mytiloidea</taxon>
        <taxon>Mytilidae</taxon>
        <taxon>Mytilinae</taxon>
        <taxon>Mytilus</taxon>
    </lineage>
</organism>
<feature type="signal peptide" evidence="1">
    <location>
        <begin position="1"/>
        <end position="25"/>
    </location>
</feature>
<dbReference type="InterPro" id="IPR043502">
    <property type="entry name" value="DNA/RNA_pol_sf"/>
</dbReference>
<evidence type="ECO:0000313" key="3">
    <source>
        <dbReference type="EMBL" id="VDI42367.1"/>
    </source>
</evidence>
<dbReference type="PANTHER" id="PTHR36688">
    <property type="entry name" value="ENDO/EXONUCLEASE/PHOSPHATASE DOMAIN-CONTAINING PROTEIN"/>
    <property type="match status" value="1"/>
</dbReference>
<dbReference type="SUPFAM" id="SSF56219">
    <property type="entry name" value="DNase I-like"/>
    <property type="match status" value="1"/>
</dbReference>
<evidence type="ECO:0000256" key="1">
    <source>
        <dbReference type="SAM" id="SignalP"/>
    </source>
</evidence>
<dbReference type="AlphaFoldDB" id="A0A8B6EZG4"/>
<evidence type="ECO:0000313" key="4">
    <source>
        <dbReference type="Proteomes" id="UP000596742"/>
    </source>
</evidence>
<name>A0A8B6EZG4_MYTGA</name>
<dbReference type="EMBL" id="UYJE01006006">
    <property type="protein sequence ID" value="VDI42367.1"/>
    <property type="molecule type" value="Genomic_DNA"/>
</dbReference>
<dbReference type="PANTHER" id="PTHR36688:SF2">
    <property type="entry name" value="ENDONUCLEASE_EXONUCLEASE_PHOSPHATASE DOMAIN-CONTAINING PROTEIN"/>
    <property type="match status" value="1"/>
</dbReference>
<proteinExistence type="predicted"/>
<dbReference type="Pfam" id="PF00078">
    <property type="entry name" value="RVT_1"/>
    <property type="match status" value="1"/>
</dbReference>
<dbReference type="OrthoDB" id="6084178at2759"/>
<feature type="domain" description="Reverse transcriptase" evidence="2">
    <location>
        <begin position="475"/>
        <end position="746"/>
    </location>
</feature>
<dbReference type="InterPro" id="IPR036691">
    <property type="entry name" value="Endo/exonu/phosph_ase_sf"/>
</dbReference>
<sequence>MTNIIQWNCRGLKINLLELTLLVQSFLPIAFCLQETHLKESDNVSLKGYNMYSTFSKVDERAAGGSSIFVKDNVIHSTVQLTTDLQAVAIRLSLDKTITLCSIYIPPNSIIDKAKLKNLTDQLPSPFILMGDFNAHNPLWGSKTHNAKGKIIEDFVSQEGLCIFNDGSNTYLHPGNGSYSSIDITICDPSLLLDYSWRVHDDLCGSDHFPIVLEHLFTSAQQRVPRWKLDKADWSLFENLCQAELQSKMFETVQDPILTFNTVLTSIADRTIPKTSANPKHPSKPWFDDACDQAIGDRKKSERRFNQQPTTENLSNFRIFRAKARRTCRQARRTSWKKFVSGITSRTPMTKVWNMVNKIKGKNSKATVKHLKDGNDLLTSEKDIANKLGETFAKSSSCNNYREDFKKVKKQKEKIKLNFKSKNGENYNKLFSLEELKTSLSKAHDTACGPDNIHYQLLKHLPDSSLEALLQLMNNIWESGDLPSIWKLATVVPIPKPSKDHTDPINYRPIALTSCVCKTLERMVNDRLVWFLESNGLLANIQCGFRQGRSTLDHLVRFESFVRNGFAKNEHVVSVFFDLEKAYDTAWKYGILKDLFDMGLKGNMPNFISNFLSNRQFNVRVNSTMSDLYDQEMGVPQGSILSVTLFSLKINSLVEVLKSNIEGSLYVDDFLICYRGKNMNNIERQLQLCLGRIEKWASENGFKFSTSKTVGMHFCNKRKLHLDPELTLYGNPIKMVDETKFLGLIFDKKLTFLPHIKMVKNRDV</sequence>
<dbReference type="InterPro" id="IPR005135">
    <property type="entry name" value="Endo/exonuclease/phosphatase"/>
</dbReference>
<evidence type="ECO:0000259" key="2">
    <source>
        <dbReference type="PROSITE" id="PS50878"/>
    </source>
</evidence>
<dbReference type="GO" id="GO:0003824">
    <property type="term" value="F:catalytic activity"/>
    <property type="evidence" value="ECO:0007669"/>
    <property type="project" value="InterPro"/>
</dbReference>
<keyword evidence="1" id="KW-0732">Signal</keyword>
<protein>
    <recommendedName>
        <fullName evidence="2">Reverse transcriptase domain-containing protein</fullName>
    </recommendedName>
</protein>
<dbReference type="CDD" id="cd09077">
    <property type="entry name" value="R1-I-EN"/>
    <property type="match status" value="1"/>
</dbReference>
<reference evidence="3" key="1">
    <citation type="submission" date="2018-11" db="EMBL/GenBank/DDBJ databases">
        <authorList>
            <person name="Alioto T."/>
            <person name="Alioto T."/>
        </authorList>
    </citation>
    <scope>NUCLEOTIDE SEQUENCE</scope>
</reference>
<dbReference type="SUPFAM" id="SSF56672">
    <property type="entry name" value="DNA/RNA polymerases"/>
    <property type="match status" value="1"/>
</dbReference>